<dbReference type="EMBL" id="CAMXCT020001753">
    <property type="protein sequence ID" value="CAL1146132.1"/>
    <property type="molecule type" value="Genomic_DNA"/>
</dbReference>
<dbReference type="AlphaFoldDB" id="A0A9P1CKK2"/>
<evidence type="ECO:0000313" key="12">
    <source>
        <dbReference type="EMBL" id="CAL1146132.1"/>
    </source>
</evidence>
<accession>A0A9P1CKK2</accession>
<comment type="subcellular location">
    <subcellularLocation>
        <location evidence="1">Mitochondrion membrane</location>
        <topology evidence="1">Multi-pass membrane protein</topology>
    </subcellularLocation>
</comment>
<dbReference type="Pfam" id="PF00153">
    <property type="entry name" value="Mito_carr"/>
    <property type="match status" value="1"/>
</dbReference>
<dbReference type="EMBL" id="CAMXCT010001753">
    <property type="protein sequence ID" value="CAI3992757.1"/>
    <property type="molecule type" value="Genomic_DNA"/>
</dbReference>
<dbReference type="Gene3D" id="1.50.40.10">
    <property type="entry name" value="Mitochondrial carrier domain"/>
    <property type="match status" value="1"/>
</dbReference>
<feature type="transmembrane region" description="Helical" evidence="10">
    <location>
        <begin position="151"/>
        <end position="173"/>
    </location>
</feature>
<reference evidence="11" key="1">
    <citation type="submission" date="2022-10" db="EMBL/GenBank/DDBJ databases">
        <authorList>
            <person name="Chen Y."/>
            <person name="Dougan E. K."/>
            <person name="Chan C."/>
            <person name="Rhodes N."/>
            <person name="Thang M."/>
        </authorList>
    </citation>
    <scope>NUCLEOTIDE SEQUENCE</scope>
</reference>
<name>A0A9P1CKK2_9DINO</name>
<evidence type="ECO:0000256" key="8">
    <source>
        <dbReference type="ARBA" id="ARBA00023136"/>
    </source>
</evidence>
<dbReference type="InterPro" id="IPR018108">
    <property type="entry name" value="MCP_transmembrane"/>
</dbReference>
<keyword evidence="7" id="KW-0496">Mitochondrion</keyword>
<dbReference type="Proteomes" id="UP001152797">
    <property type="component" value="Unassembled WGS sequence"/>
</dbReference>
<evidence type="ECO:0000313" key="11">
    <source>
        <dbReference type="EMBL" id="CAI3992757.1"/>
    </source>
</evidence>
<dbReference type="EMBL" id="CAMXCT030001753">
    <property type="protein sequence ID" value="CAL4780069.1"/>
    <property type="molecule type" value="Genomic_DNA"/>
</dbReference>
<keyword evidence="6 10" id="KW-1133">Transmembrane helix</keyword>
<keyword evidence="5" id="KW-0677">Repeat</keyword>
<keyword evidence="4 9" id="KW-0812">Transmembrane</keyword>
<evidence type="ECO:0000256" key="5">
    <source>
        <dbReference type="ARBA" id="ARBA00022737"/>
    </source>
</evidence>
<comment type="similarity">
    <text evidence="2">Belongs to the mitochondrial carrier (TC 2.A.29) family.</text>
</comment>
<dbReference type="PROSITE" id="PS50920">
    <property type="entry name" value="SOLCAR"/>
    <property type="match status" value="1"/>
</dbReference>
<dbReference type="InterPro" id="IPR023395">
    <property type="entry name" value="MCP_dom_sf"/>
</dbReference>
<dbReference type="PANTHER" id="PTHR45624">
    <property type="entry name" value="MITOCHONDRIAL BASIC AMINO ACIDS TRANSPORTER-RELATED"/>
    <property type="match status" value="1"/>
</dbReference>
<reference evidence="12" key="2">
    <citation type="submission" date="2024-04" db="EMBL/GenBank/DDBJ databases">
        <authorList>
            <person name="Chen Y."/>
            <person name="Shah S."/>
            <person name="Dougan E. K."/>
            <person name="Thang M."/>
            <person name="Chan C."/>
        </authorList>
    </citation>
    <scope>NUCLEOTIDE SEQUENCE [LARGE SCALE GENOMIC DNA]</scope>
</reference>
<dbReference type="GO" id="GO:0022857">
    <property type="term" value="F:transmembrane transporter activity"/>
    <property type="evidence" value="ECO:0007669"/>
    <property type="project" value="TreeGrafter"/>
</dbReference>
<feature type="non-terminal residue" evidence="11">
    <location>
        <position position="1"/>
    </location>
</feature>
<dbReference type="SUPFAM" id="SSF103506">
    <property type="entry name" value="Mitochondrial carrier"/>
    <property type="match status" value="1"/>
</dbReference>
<evidence type="ECO:0000256" key="1">
    <source>
        <dbReference type="ARBA" id="ARBA00004225"/>
    </source>
</evidence>
<evidence type="ECO:0000256" key="9">
    <source>
        <dbReference type="PROSITE-ProRule" id="PRU00282"/>
    </source>
</evidence>
<evidence type="ECO:0000256" key="2">
    <source>
        <dbReference type="ARBA" id="ARBA00006375"/>
    </source>
</evidence>
<dbReference type="PANTHER" id="PTHR45624:SF10">
    <property type="entry name" value="SLC (SOLUTE CARRIER) HOMOLOG"/>
    <property type="match status" value="1"/>
</dbReference>
<organism evidence="11">
    <name type="scientific">Cladocopium goreaui</name>
    <dbReference type="NCBI Taxonomy" id="2562237"/>
    <lineage>
        <taxon>Eukaryota</taxon>
        <taxon>Sar</taxon>
        <taxon>Alveolata</taxon>
        <taxon>Dinophyceae</taxon>
        <taxon>Suessiales</taxon>
        <taxon>Symbiodiniaceae</taxon>
        <taxon>Cladocopium</taxon>
    </lineage>
</organism>
<evidence type="ECO:0000256" key="7">
    <source>
        <dbReference type="ARBA" id="ARBA00023128"/>
    </source>
</evidence>
<proteinExistence type="inferred from homology"/>
<feature type="transmembrane region" description="Helical" evidence="10">
    <location>
        <begin position="109"/>
        <end position="131"/>
    </location>
</feature>
<gene>
    <name evidence="11" type="ORF">C1SCF055_LOCUS19554</name>
</gene>
<sequence>YPLVSFETNPLATSVLEQKVERRLRTAWTLVPNVGFVLAAMVPSLSESKGLQVVLTCVHNVTAPLSMLFCMIMETVQLGYGENAFLYFFSSESSNPVYGPLTTYQRLRVILLMEAWTAGIIFVGVQGYLAFRCSAQATPMAGPNKRWWVALVSYYGEVIGIILAFSLPAAAALDIRKWTQMEAGSVMEETAIAIPFILRANINTTIAELMVPRAEKSAKGGDRALTVTAVTAVGAPKLSSTTEIGRHSELAELTAVPRKLSASEKRNIADGDHVEMFWSDSLRKHLLHALEGYAVAKRQPDKVVEFNLDFPAKTVIKITKPIMLFPPSVPVTSVSFDGHFGVHRALLTPVESPRQVPLKGRPMKLLYEHDRSCHCAKKDSVRQVLPDRTAGWQFAVDPCTGKVLGAYEHRINERNEDKVDLLQQVLSMPLVSADLLLHDDACHFESYVKKYECEGFENIKYYMVDCFHMKNHRCSKSTWTPKEKKRAKNVRTNMSETFNAWIRPLNFFLNSLRPHSHKFWVEVLGLPLDVARHAAQAAISKKSPTPTLREALRAAAVPKSGLFRGLWPALCCSSLSPLAFLLSYEVQRGSTQVLQAAMVAKAVQVAVVQPFDFLRVCRQAVVLLPEKQTTHLLRSPWEVASTEGLRSMWRGFIPTLLRDVPAAGCFWSSYMSLSAALLNEPFEEEWLQHLAWRDSRDLETPRIGMGKRSFCQQCLRLWAVTKLDDGAPKPR</sequence>
<evidence type="ECO:0000256" key="4">
    <source>
        <dbReference type="ARBA" id="ARBA00022692"/>
    </source>
</evidence>
<protein>
    <submittedName>
        <fullName evidence="11">Uncharacterized protein</fullName>
    </submittedName>
</protein>
<keyword evidence="8 9" id="KW-0472">Membrane</keyword>
<feature type="repeat" description="Solcar" evidence="9">
    <location>
        <begin position="588"/>
        <end position="676"/>
    </location>
</feature>
<evidence type="ECO:0000256" key="3">
    <source>
        <dbReference type="ARBA" id="ARBA00022448"/>
    </source>
</evidence>
<evidence type="ECO:0000313" key="13">
    <source>
        <dbReference type="Proteomes" id="UP001152797"/>
    </source>
</evidence>
<dbReference type="OrthoDB" id="409586at2759"/>
<comment type="caution">
    <text evidence="11">The sequence shown here is derived from an EMBL/GenBank/DDBJ whole genome shotgun (WGS) entry which is preliminary data.</text>
</comment>
<evidence type="ECO:0000256" key="10">
    <source>
        <dbReference type="SAM" id="Phobius"/>
    </source>
</evidence>
<dbReference type="InterPro" id="IPR050567">
    <property type="entry name" value="Mitochondrial_Carrier"/>
</dbReference>
<keyword evidence="13" id="KW-1185">Reference proteome</keyword>
<keyword evidence="3" id="KW-0813">Transport</keyword>
<dbReference type="GO" id="GO:0031966">
    <property type="term" value="C:mitochondrial membrane"/>
    <property type="evidence" value="ECO:0007669"/>
    <property type="project" value="UniProtKB-SubCell"/>
</dbReference>
<evidence type="ECO:0000256" key="6">
    <source>
        <dbReference type="ARBA" id="ARBA00022989"/>
    </source>
</evidence>